<dbReference type="AlphaFoldDB" id="A0AA44JAR9"/>
<name>A0AA44JAR9_AGRTU</name>
<gene>
    <name evidence="2" type="ORF">G6M46_23825</name>
</gene>
<dbReference type="EMBL" id="JAAMAY010000036">
    <property type="protein sequence ID" value="NTC31164.1"/>
    <property type="molecule type" value="Genomic_DNA"/>
</dbReference>
<feature type="signal peptide" evidence="1">
    <location>
        <begin position="1"/>
        <end position="21"/>
    </location>
</feature>
<dbReference type="RefSeq" id="WP_174019147.1">
    <property type="nucleotide sequence ID" value="NZ_JAALYO010000024.1"/>
</dbReference>
<feature type="chain" id="PRO_5041418626" evidence="1">
    <location>
        <begin position="22"/>
        <end position="90"/>
    </location>
</feature>
<sequence>MRIKFVAAFVALALTAPSAFATGPLSDRASNVDRIVQGHGQPGESAVASSDRSVTFEVLPDGRVRRTNATYGTVSISNPVAEALRLRNRR</sequence>
<accession>A0AA44JAR9</accession>
<protein>
    <submittedName>
        <fullName evidence="2">Uncharacterized protein</fullName>
    </submittedName>
</protein>
<dbReference type="Proteomes" id="UP000702952">
    <property type="component" value="Unassembled WGS sequence"/>
</dbReference>
<keyword evidence="1" id="KW-0732">Signal</keyword>
<evidence type="ECO:0000313" key="3">
    <source>
        <dbReference type="Proteomes" id="UP000702952"/>
    </source>
</evidence>
<evidence type="ECO:0000313" key="2">
    <source>
        <dbReference type="EMBL" id="NTC31164.1"/>
    </source>
</evidence>
<proteinExistence type="predicted"/>
<evidence type="ECO:0000256" key="1">
    <source>
        <dbReference type="SAM" id="SignalP"/>
    </source>
</evidence>
<reference evidence="2" key="1">
    <citation type="journal article" date="2020" name="Science">
        <title>Unexpected conservation and global transmission of agrobacterial virulence plasmids.</title>
        <authorList>
            <person name="Weisberg A.J."/>
            <person name="Davis E.W. 2nd"/>
            <person name="Tabima J."/>
            <person name="Belcher M.S."/>
            <person name="Miller M."/>
            <person name="Kuo C.H."/>
            <person name="Loper J.E."/>
            <person name="Grunwald N.J."/>
            <person name="Putnam M.L."/>
            <person name="Chang J.H."/>
        </authorList>
    </citation>
    <scope>NUCLEOTIDE SEQUENCE</scope>
    <source>
        <strain evidence="2">17-1853-1a</strain>
    </source>
</reference>
<organism evidence="2 3">
    <name type="scientific">Agrobacterium tumefaciens</name>
    <dbReference type="NCBI Taxonomy" id="358"/>
    <lineage>
        <taxon>Bacteria</taxon>
        <taxon>Pseudomonadati</taxon>
        <taxon>Pseudomonadota</taxon>
        <taxon>Alphaproteobacteria</taxon>
        <taxon>Hyphomicrobiales</taxon>
        <taxon>Rhizobiaceae</taxon>
        <taxon>Rhizobium/Agrobacterium group</taxon>
        <taxon>Agrobacterium</taxon>
        <taxon>Agrobacterium tumefaciens complex</taxon>
    </lineage>
</organism>
<comment type="caution">
    <text evidence="2">The sequence shown here is derived from an EMBL/GenBank/DDBJ whole genome shotgun (WGS) entry which is preliminary data.</text>
</comment>